<comment type="caution">
    <text evidence="2">The sequence shown here is derived from an EMBL/GenBank/DDBJ whole genome shotgun (WGS) entry which is preliminary data.</text>
</comment>
<keyword evidence="3" id="KW-1185">Reference proteome</keyword>
<proteinExistence type="predicted"/>
<dbReference type="EMBL" id="JAPCWZ010000007">
    <property type="protein sequence ID" value="KAK8856390.1"/>
    <property type="molecule type" value="Genomic_DNA"/>
</dbReference>
<gene>
    <name evidence="2" type="ORF">PGQ11_012302</name>
</gene>
<evidence type="ECO:0000256" key="1">
    <source>
        <dbReference type="SAM" id="MobiDB-lite"/>
    </source>
</evidence>
<reference evidence="2 3" key="1">
    <citation type="journal article" date="2024" name="IMA Fungus">
        <title>Apiospora arundinis, a panoply of carbohydrate-active enzymes and secondary metabolites.</title>
        <authorList>
            <person name="Sorensen T."/>
            <person name="Petersen C."/>
            <person name="Muurmann A.T."/>
            <person name="Christiansen J.V."/>
            <person name="Brundto M.L."/>
            <person name="Overgaard C.K."/>
            <person name="Boysen A.T."/>
            <person name="Wollenberg R.D."/>
            <person name="Larsen T.O."/>
            <person name="Sorensen J.L."/>
            <person name="Nielsen K.L."/>
            <person name="Sondergaard T.E."/>
        </authorList>
    </citation>
    <scope>NUCLEOTIDE SEQUENCE [LARGE SCALE GENOMIC DNA]</scope>
    <source>
        <strain evidence="2 3">AAU 773</strain>
    </source>
</reference>
<evidence type="ECO:0000313" key="3">
    <source>
        <dbReference type="Proteomes" id="UP001390339"/>
    </source>
</evidence>
<sequence>MAGFGENVSALLDTYTRCLGLLKAFKGHSGSNNTTSYDASKENARLRSSIRSDRSQIRKAYSTKLSKSGNRLKRGDAPSKAAIRRILDKLKAAIMNLLGMVKTQKPVLDYESLMSLSNTSRVDAIRTMEQLSLRLGSSSSLFHEHRRPVSRISSSNSSKSSRSGKSRSSSSSSSSSSSRKKARRQHSQDVDSDTSGERSRSRRHAAAAASSDNTTHSKSSRPKSTKKVGKPSHDSGTPRSRHSRSRSNRQVAEGGHEQHRISYMTASSDSTKLGEIPHRRSRLLYSSDSSEADGYNVRPVYPLHAYLAPAPAPKEKRGFLKRIFGGRARED</sequence>
<feature type="region of interest" description="Disordered" evidence="1">
    <location>
        <begin position="140"/>
        <end position="275"/>
    </location>
</feature>
<protein>
    <submittedName>
        <fullName evidence="2">Signal recognition particle subunit SRP72</fullName>
    </submittedName>
</protein>
<organism evidence="2 3">
    <name type="scientific">Apiospora arundinis</name>
    <dbReference type="NCBI Taxonomy" id="335852"/>
    <lineage>
        <taxon>Eukaryota</taxon>
        <taxon>Fungi</taxon>
        <taxon>Dikarya</taxon>
        <taxon>Ascomycota</taxon>
        <taxon>Pezizomycotina</taxon>
        <taxon>Sordariomycetes</taxon>
        <taxon>Xylariomycetidae</taxon>
        <taxon>Amphisphaeriales</taxon>
        <taxon>Apiosporaceae</taxon>
        <taxon>Apiospora</taxon>
    </lineage>
</organism>
<name>A0ABR2I2Z5_9PEZI</name>
<feature type="compositionally biased region" description="Low complexity" evidence="1">
    <location>
        <begin position="150"/>
        <end position="177"/>
    </location>
</feature>
<evidence type="ECO:0000313" key="2">
    <source>
        <dbReference type="EMBL" id="KAK8856390.1"/>
    </source>
</evidence>
<dbReference type="Proteomes" id="UP001390339">
    <property type="component" value="Unassembled WGS sequence"/>
</dbReference>
<feature type="compositionally biased region" description="Basic residues" evidence="1">
    <location>
        <begin position="218"/>
        <end position="230"/>
    </location>
</feature>
<accession>A0ABR2I2Z5</accession>